<protein>
    <submittedName>
        <fullName evidence="1">Predicted protein</fullName>
    </submittedName>
</protein>
<dbReference type="AlphaFoldDB" id="F0UCZ4"/>
<dbReference type="EMBL" id="DS990637">
    <property type="protein sequence ID" value="EGC43419.1"/>
    <property type="molecule type" value="Genomic_DNA"/>
</dbReference>
<organism evidence="2">
    <name type="scientific">Ajellomyces capsulatus (strain H88)</name>
    <name type="common">Darling's disease fungus</name>
    <name type="synonym">Histoplasma capsulatum</name>
    <dbReference type="NCBI Taxonomy" id="544711"/>
    <lineage>
        <taxon>Eukaryota</taxon>
        <taxon>Fungi</taxon>
        <taxon>Dikarya</taxon>
        <taxon>Ascomycota</taxon>
        <taxon>Pezizomycotina</taxon>
        <taxon>Eurotiomycetes</taxon>
        <taxon>Eurotiomycetidae</taxon>
        <taxon>Onygenales</taxon>
        <taxon>Ajellomycetaceae</taxon>
        <taxon>Histoplasma</taxon>
    </lineage>
</organism>
<sequence length="114" mass="12770">MDHTTGGCCQFDESELSRWSQGAISGNSCPRNARNTVTDPFSLALSDAAGMGHWPMMLAIGSRRSWYPSCLRLYTVVSQTTVLEHLPSYYCFSDCGQVDSNKEKGERDRIQLRQ</sequence>
<accession>F0UCZ4</accession>
<dbReference type="OMA" id="AAGMGHW"/>
<dbReference type="HOGENOM" id="CLU_2120382_0_0_1"/>
<evidence type="ECO:0000313" key="1">
    <source>
        <dbReference type="EMBL" id="EGC43419.1"/>
    </source>
</evidence>
<name>F0UCZ4_AJEC8</name>
<reference evidence="2" key="1">
    <citation type="submission" date="2008-07" db="EMBL/GenBank/DDBJ databases">
        <title>Annotation of Ajellomyces capsulatus strain H88.</title>
        <authorList>
            <person name="Champion M."/>
            <person name="Cuomo C."/>
            <person name="Ma L.-J."/>
            <person name="Henn M.R."/>
            <person name="Sil A."/>
            <person name="Goldman B."/>
            <person name="Young S.K."/>
            <person name="Kodira C.D."/>
            <person name="Zeng Q."/>
            <person name="Koehrsen M."/>
            <person name="Alvarado L."/>
            <person name="Berlin A."/>
            <person name="Borenstein D."/>
            <person name="Chen Z."/>
            <person name="Engels R."/>
            <person name="Freedman E."/>
            <person name="Gellesch M."/>
            <person name="Goldberg J."/>
            <person name="Griggs A."/>
            <person name="Gujja S."/>
            <person name="Heiman D."/>
            <person name="Hepburn T."/>
            <person name="Howarth C."/>
            <person name="Jen D."/>
            <person name="Larson L."/>
            <person name="Lewis B."/>
            <person name="Mehta T."/>
            <person name="Park D."/>
            <person name="Pearson M."/>
            <person name="Roberts A."/>
            <person name="Saif S."/>
            <person name="Shea T."/>
            <person name="Shenoy N."/>
            <person name="Sisk P."/>
            <person name="Stolte C."/>
            <person name="Sykes S."/>
            <person name="Walk T."/>
            <person name="White J."/>
            <person name="Yandava C."/>
            <person name="Klein B."/>
            <person name="McEwen J.G."/>
            <person name="Puccia R."/>
            <person name="Goldman G.H."/>
            <person name="Felipe M.S."/>
            <person name="Nino-Vega G."/>
            <person name="San-Blas G."/>
            <person name="Taylor J."/>
            <person name="Mendoza L."/>
            <person name="Galagan J."/>
            <person name="Nusbaum C."/>
            <person name="Birren B."/>
        </authorList>
    </citation>
    <scope>NUCLEOTIDE SEQUENCE [LARGE SCALE GENOMIC DNA]</scope>
    <source>
        <strain evidence="2">H88</strain>
    </source>
</reference>
<evidence type="ECO:0000313" key="2">
    <source>
        <dbReference type="Proteomes" id="UP000008142"/>
    </source>
</evidence>
<gene>
    <name evidence="1" type="ORF">HCEG_02635</name>
</gene>
<proteinExistence type="predicted"/>
<dbReference type="Proteomes" id="UP000008142">
    <property type="component" value="Unassembled WGS sequence"/>
</dbReference>